<keyword evidence="5" id="KW-0442">Lipid degradation</keyword>
<reference evidence="9" key="1">
    <citation type="submission" date="2016-10" db="EMBL/GenBank/DDBJ databases">
        <authorList>
            <person name="Varghese N."/>
            <person name="Submissions S."/>
        </authorList>
    </citation>
    <scope>NUCLEOTIDE SEQUENCE [LARGE SCALE GENOMIC DNA]</scope>
    <source>
        <strain evidence="9">DSM 19110</strain>
    </source>
</reference>
<dbReference type="Proteomes" id="UP000183200">
    <property type="component" value="Unassembled WGS sequence"/>
</dbReference>
<accession>A0A1G9LFL2</accession>
<feature type="domain" description="PLD phosphodiesterase" evidence="7">
    <location>
        <begin position="86"/>
        <end position="113"/>
    </location>
</feature>
<protein>
    <recommendedName>
        <fullName evidence="3">phospholipase D</fullName>
        <ecNumber evidence="3">3.1.4.4</ecNumber>
    </recommendedName>
</protein>
<keyword evidence="4" id="KW-0378">Hydrolase</keyword>
<dbReference type="SMART" id="SM00155">
    <property type="entry name" value="PLDc"/>
    <property type="match status" value="1"/>
</dbReference>
<dbReference type="PANTHER" id="PTHR43856">
    <property type="entry name" value="CARDIOLIPIN HYDROLASE"/>
    <property type="match status" value="1"/>
</dbReference>
<dbReference type="EC" id="3.1.4.4" evidence="3"/>
<dbReference type="SUPFAM" id="SSF46565">
    <property type="entry name" value="Chaperone J-domain"/>
    <property type="match status" value="1"/>
</dbReference>
<comment type="similarity">
    <text evidence="2">Belongs to the phospholipase D family.</text>
</comment>
<sequence length="456" mass="53374">METHAYFTDIRVHILAELETAKVSIYVAVAWFTDARLFNVICKKATEGIDVQLIIVDDHINSSSSLRYEELIDAGGRFFSIDSARFGNLMHNKFCVIDASTTITGSFNWSIRAGSNHENITVTKDNTVLAESFLSEFKSIKVQYHGHDVLKIFDAIAINKRLQVIKGLIDLDETEMIQSHVDKIAEFELTSEILGLLELVDSKRYVRAYEAIDQYLKKNQALTVDDEVRLMRIRWEIKYLEIEIISMENERSTIQKMISDFVHAYTLAFGDMIKRILQLKKEKIAQQGNSKGKKIEQAEKAYREYEQYFDREKQKNSLKLSEDERREMDGLKRKAVVLCHPDKFPGDVQMQQNAERIFKELMNSYDNNDIAKVREILSNLESGLYDIEDRKQINKFDALMKQLEVMKAKYAQLQVELSLLYKDKTYKDIRSIRDMDEYFRDERLRYESELNNLEYE</sequence>
<dbReference type="InterPro" id="IPR036869">
    <property type="entry name" value="J_dom_sf"/>
</dbReference>
<dbReference type="AlphaFoldDB" id="A0A1G9LFL2"/>
<evidence type="ECO:0000256" key="6">
    <source>
        <dbReference type="ARBA" id="ARBA00023098"/>
    </source>
</evidence>
<dbReference type="SUPFAM" id="SSF56024">
    <property type="entry name" value="Phospholipase D/nuclease"/>
    <property type="match status" value="1"/>
</dbReference>
<dbReference type="PROSITE" id="PS50035">
    <property type="entry name" value="PLD"/>
    <property type="match status" value="1"/>
</dbReference>
<gene>
    <name evidence="8" type="ORF">SAMN05421820_101873</name>
</gene>
<evidence type="ECO:0000313" key="8">
    <source>
        <dbReference type="EMBL" id="SDL60731.1"/>
    </source>
</evidence>
<dbReference type="InterPro" id="IPR025202">
    <property type="entry name" value="PLD-like_dom"/>
</dbReference>
<dbReference type="GO" id="GO:0004630">
    <property type="term" value="F:phospholipase D activity"/>
    <property type="evidence" value="ECO:0007669"/>
    <property type="project" value="UniProtKB-EC"/>
</dbReference>
<proteinExistence type="inferred from homology"/>
<name>A0A1G9LFL2_9SPHI</name>
<keyword evidence="9" id="KW-1185">Reference proteome</keyword>
<dbReference type="Pfam" id="PF13091">
    <property type="entry name" value="PLDc_2"/>
    <property type="match status" value="1"/>
</dbReference>
<dbReference type="CDD" id="cd09174">
    <property type="entry name" value="PLDc_Nuc_like_unchar2"/>
    <property type="match status" value="1"/>
</dbReference>
<dbReference type="InterPro" id="IPR051406">
    <property type="entry name" value="PLD_domain"/>
</dbReference>
<dbReference type="PANTHER" id="PTHR43856:SF1">
    <property type="entry name" value="MITOCHONDRIAL CARDIOLIPIN HYDROLASE"/>
    <property type="match status" value="1"/>
</dbReference>
<evidence type="ECO:0000256" key="4">
    <source>
        <dbReference type="ARBA" id="ARBA00022801"/>
    </source>
</evidence>
<evidence type="ECO:0000313" key="9">
    <source>
        <dbReference type="Proteomes" id="UP000183200"/>
    </source>
</evidence>
<dbReference type="EMBL" id="FNGY01000001">
    <property type="protein sequence ID" value="SDL60731.1"/>
    <property type="molecule type" value="Genomic_DNA"/>
</dbReference>
<evidence type="ECO:0000256" key="5">
    <source>
        <dbReference type="ARBA" id="ARBA00022963"/>
    </source>
</evidence>
<organism evidence="8 9">
    <name type="scientific">Pedobacter steynii</name>
    <dbReference type="NCBI Taxonomy" id="430522"/>
    <lineage>
        <taxon>Bacteria</taxon>
        <taxon>Pseudomonadati</taxon>
        <taxon>Bacteroidota</taxon>
        <taxon>Sphingobacteriia</taxon>
        <taxon>Sphingobacteriales</taxon>
        <taxon>Sphingobacteriaceae</taxon>
        <taxon>Pedobacter</taxon>
    </lineage>
</organism>
<evidence type="ECO:0000256" key="3">
    <source>
        <dbReference type="ARBA" id="ARBA00012027"/>
    </source>
</evidence>
<dbReference type="RefSeq" id="WP_074604858.1">
    <property type="nucleotide sequence ID" value="NZ_FNGY01000001.1"/>
</dbReference>
<dbReference type="Gene3D" id="3.30.870.10">
    <property type="entry name" value="Endonuclease Chain A"/>
    <property type="match status" value="1"/>
</dbReference>
<comment type="catalytic activity">
    <reaction evidence="1">
        <text>a 1,2-diacyl-sn-glycero-3-phosphocholine + H2O = a 1,2-diacyl-sn-glycero-3-phosphate + choline + H(+)</text>
        <dbReference type="Rhea" id="RHEA:14445"/>
        <dbReference type="ChEBI" id="CHEBI:15354"/>
        <dbReference type="ChEBI" id="CHEBI:15377"/>
        <dbReference type="ChEBI" id="CHEBI:15378"/>
        <dbReference type="ChEBI" id="CHEBI:57643"/>
        <dbReference type="ChEBI" id="CHEBI:58608"/>
        <dbReference type="EC" id="3.1.4.4"/>
    </reaction>
</comment>
<dbReference type="GO" id="GO:0016891">
    <property type="term" value="F:RNA endonuclease activity producing 5'-phosphomonoesters, hydrolytic mechanism"/>
    <property type="evidence" value="ECO:0007669"/>
    <property type="project" value="TreeGrafter"/>
</dbReference>
<dbReference type="OrthoDB" id="9762009at2"/>
<evidence type="ECO:0000259" key="7">
    <source>
        <dbReference type="PROSITE" id="PS50035"/>
    </source>
</evidence>
<dbReference type="GO" id="GO:0006793">
    <property type="term" value="P:phosphorus metabolic process"/>
    <property type="evidence" value="ECO:0007669"/>
    <property type="project" value="UniProtKB-ARBA"/>
</dbReference>
<evidence type="ECO:0000256" key="2">
    <source>
        <dbReference type="ARBA" id="ARBA00008664"/>
    </source>
</evidence>
<dbReference type="GO" id="GO:0016042">
    <property type="term" value="P:lipid catabolic process"/>
    <property type="evidence" value="ECO:0007669"/>
    <property type="project" value="UniProtKB-KW"/>
</dbReference>
<keyword evidence="6" id="KW-0443">Lipid metabolism</keyword>
<evidence type="ECO:0000256" key="1">
    <source>
        <dbReference type="ARBA" id="ARBA00000798"/>
    </source>
</evidence>
<dbReference type="InterPro" id="IPR001736">
    <property type="entry name" value="PLipase_D/transphosphatidylase"/>
</dbReference>